<proteinExistence type="inferred from homology"/>
<evidence type="ECO:0000256" key="3">
    <source>
        <dbReference type="ARBA" id="ARBA00022964"/>
    </source>
</evidence>
<name>A0A918ZRF8_9ACTN</name>
<keyword evidence="4" id="KW-0560">Oxidoreductase</keyword>
<dbReference type="PANTHER" id="PTHR33711">
    <property type="entry name" value="DIOXYGENASE, PUTATIVE (AFU_ORTHOLOGUE AFUA_2G02910)-RELATED"/>
    <property type="match status" value="1"/>
</dbReference>
<dbReference type="Gene3D" id="2.60.130.10">
    <property type="entry name" value="Aromatic compound dioxygenase"/>
    <property type="match status" value="1"/>
</dbReference>
<feature type="compositionally biased region" description="Pro residues" evidence="5">
    <location>
        <begin position="248"/>
        <end position="258"/>
    </location>
</feature>
<evidence type="ECO:0000256" key="5">
    <source>
        <dbReference type="SAM" id="MobiDB-lite"/>
    </source>
</evidence>
<protein>
    <submittedName>
        <fullName evidence="7">Dioxygenase</fullName>
    </submittedName>
</protein>
<feature type="region of interest" description="Disordered" evidence="5">
    <location>
        <begin position="72"/>
        <end position="113"/>
    </location>
</feature>
<dbReference type="InterPro" id="IPR006311">
    <property type="entry name" value="TAT_signal"/>
</dbReference>
<dbReference type="InterPro" id="IPR000627">
    <property type="entry name" value="Intradiol_dOase_C"/>
</dbReference>
<dbReference type="SUPFAM" id="SSF49482">
    <property type="entry name" value="Aromatic compound dioxygenase"/>
    <property type="match status" value="1"/>
</dbReference>
<dbReference type="GO" id="GO:0008199">
    <property type="term" value="F:ferric iron binding"/>
    <property type="evidence" value="ECO:0007669"/>
    <property type="project" value="InterPro"/>
</dbReference>
<dbReference type="InterPro" id="IPR036573">
    <property type="entry name" value="CBM_sf_5/12"/>
</dbReference>
<comment type="similarity">
    <text evidence="1">Belongs to the intradiol ring-cleavage dioxygenase family.</text>
</comment>
<evidence type="ECO:0000256" key="2">
    <source>
        <dbReference type="ARBA" id="ARBA00022801"/>
    </source>
</evidence>
<evidence type="ECO:0000256" key="4">
    <source>
        <dbReference type="ARBA" id="ARBA00023002"/>
    </source>
</evidence>
<keyword evidence="2" id="KW-0378">Hydrolase</keyword>
<dbReference type="Pfam" id="PF00775">
    <property type="entry name" value="Dioxygenase_C"/>
    <property type="match status" value="1"/>
</dbReference>
<dbReference type="RefSeq" id="WP_189898591.1">
    <property type="nucleotide sequence ID" value="NZ_BNBC01000006.1"/>
</dbReference>
<keyword evidence="3 7" id="KW-0223">Dioxygenase</keyword>
<feature type="region of interest" description="Disordered" evidence="5">
    <location>
        <begin position="243"/>
        <end position="269"/>
    </location>
</feature>
<dbReference type="GO" id="GO:0005975">
    <property type="term" value="P:carbohydrate metabolic process"/>
    <property type="evidence" value="ECO:0007669"/>
    <property type="project" value="InterPro"/>
</dbReference>
<dbReference type="EMBL" id="BNBC01000006">
    <property type="protein sequence ID" value="GHE66038.1"/>
    <property type="molecule type" value="Genomic_DNA"/>
</dbReference>
<dbReference type="AlphaFoldDB" id="A0A918ZRF8"/>
<dbReference type="SUPFAM" id="SSF51055">
    <property type="entry name" value="Carbohydrate binding domain"/>
    <property type="match status" value="1"/>
</dbReference>
<dbReference type="GO" id="GO:0016702">
    <property type="term" value="F:oxidoreductase activity, acting on single donors with incorporation of molecular oxygen, incorporation of two atoms of oxygen"/>
    <property type="evidence" value="ECO:0007669"/>
    <property type="project" value="InterPro"/>
</dbReference>
<dbReference type="InterPro" id="IPR003610">
    <property type="entry name" value="CBM5/12"/>
</dbReference>
<dbReference type="Gene3D" id="2.10.10.20">
    <property type="entry name" value="Carbohydrate-binding module superfamily 5/12"/>
    <property type="match status" value="1"/>
</dbReference>
<dbReference type="GO" id="GO:0005576">
    <property type="term" value="C:extracellular region"/>
    <property type="evidence" value="ECO:0007669"/>
    <property type="project" value="InterPro"/>
</dbReference>
<gene>
    <name evidence="7" type="ORF">GCM10014715_19700</name>
</gene>
<dbReference type="Proteomes" id="UP000641386">
    <property type="component" value="Unassembled WGS sequence"/>
</dbReference>
<reference evidence="7" key="2">
    <citation type="submission" date="2020-09" db="EMBL/GenBank/DDBJ databases">
        <authorList>
            <person name="Sun Q."/>
            <person name="Ohkuma M."/>
        </authorList>
    </citation>
    <scope>NUCLEOTIDE SEQUENCE</scope>
    <source>
        <strain evidence="7">JCM 3302</strain>
    </source>
</reference>
<dbReference type="PROSITE" id="PS51318">
    <property type="entry name" value="TAT"/>
    <property type="match status" value="1"/>
</dbReference>
<evidence type="ECO:0000259" key="6">
    <source>
        <dbReference type="SMART" id="SM00495"/>
    </source>
</evidence>
<evidence type="ECO:0000313" key="7">
    <source>
        <dbReference type="EMBL" id="GHE66038.1"/>
    </source>
</evidence>
<dbReference type="PANTHER" id="PTHR33711:SF11">
    <property type="entry name" value="DIOXYGENASE"/>
    <property type="match status" value="1"/>
</dbReference>
<reference evidence="7" key="1">
    <citation type="journal article" date="2014" name="Int. J. Syst. Evol. Microbiol.">
        <title>Complete genome sequence of Corynebacterium casei LMG S-19264T (=DSM 44701T), isolated from a smear-ripened cheese.</title>
        <authorList>
            <consortium name="US DOE Joint Genome Institute (JGI-PGF)"/>
            <person name="Walter F."/>
            <person name="Albersmeier A."/>
            <person name="Kalinowski J."/>
            <person name="Ruckert C."/>
        </authorList>
    </citation>
    <scope>NUCLEOTIDE SEQUENCE</scope>
    <source>
        <strain evidence="7">JCM 3302</strain>
    </source>
</reference>
<comment type="caution">
    <text evidence="7">The sequence shown here is derived from an EMBL/GenBank/DDBJ whole genome shotgun (WGS) entry which is preliminary data.</text>
</comment>
<dbReference type="SMART" id="SM00495">
    <property type="entry name" value="ChtBD3"/>
    <property type="match status" value="1"/>
</dbReference>
<evidence type="ECO:0000256" key="1">
    <source>
        <dbReference type="ARBA" id="ARBA00007825"/>
    </source>
</evidence>
<feature type="domain" description="Chitin-binding type-3" evidence="6">
    <location>
        <begin position="260"/>
        <end position="306"/>
    </location>
</feature>
<evidence type="ECO:0000313" key="8">
    <source>
        <dbReference type="Proteomes" id="UP000641386"/>
    </source>
</evidence>
<dbReference type="InterPro" id="IPR050770">
    <property type="entry name" value="Intradiol_RC_Dioxygenase"/>
</dbReference>
<dbReference type="Pfam" id="PF02839">
    <property type="entry name" value="CBM_5_12"/>
    <property type="match status" value="1"/>
</dbReference>
<dbReference type="CDD" id="cd00421">
    <property type="entry name" value="intradiol_dioxygenase"/>
    <property type="match status" value="1"/>
</dbReference>
<dbReference type="InterPro" id="IPR015889">
    <property type="entry name" value="Intradiol_dOase_core"/>
</dbReference>
<dbReference type="GO" id="GO:0030246">
    <property type="term" value="F:carbohydrate binding"/>
    <property type="evidence" value="ECO:0007669"/>
    <property type="project" value="InterPro"/>
</dbReference>
<dbReference type="CDD" id="cd12214">
    <property type="entry name" value="ChiA1_BD"/>
    <property type="match status" value="1"/>
</dbReference>
<accession>A0A918ZRF8</accession>
<organism evidence="7 8">
    <name type="scientific">Streptomyces spiralis</name>
    <dbReference type="NCBI Taxonomy" id="66376"/>
    <lineage>
        <taxon>Bacteria</taxon>
        <taxon>Bacillati</taxon>
        <taxon>Actinomycetota</taxon>
        <taxon>Actinomycetes</taxon>
        <taxon>Kitasatosporales</taxon>
        <taxon>Streptomycetaceae</taxon>
        <taxon>Streptomyces</taxon>
    </lineage>
</organism>
<feature type="compositionally biased region" description="Pro residues" evidence="5">
    <location>
        <begin position="1"/>
        <end position="34"/>
    </location>
</feature>
<keyword evidence="8" id="KW-1185">Reference proteome</keyword>
<feature type="region of interest" description="Disordered" evidence="5">
    <location>
        <begin position="1"/>
        <end position="43"/>
    </location>
</feature>
<sequence length="306" mass="31327">MTPTPPDHPGPVPSPGPGSGPGSPTGPAPGPGPGSVPGSGRPISRKSLLKAAVAAGAALPLLTGTVALARDSAGRGRSLPPTPTCDDGDSPTHDQIKGPYFKPDSPLRTDLVTPGTTGTPLTVSGYVFGRDCVPLPGVLLDFWQADDAGAYDMAGYTLRGHQVTDSTGAYSLSTIVPGLYPGRTRHIHVKAQAPGQPVLTTQLYFPGEPRNATDTLFDATLLMNVRGAGGGKEGTFDFVLDVEGTPGPGDPTDPPTDPPGGTWAPGHAYGPGDRVTYGGVAYRCVQAHTSMTGWEPPSVPALWARE</sequence>
<dbReference type="GO" id="GO:0004553">
    <property type="term" value="F:hydrolase activity, hydrolyzing O-glycosyl compounds"/>
    <property type="evidence" value="ECO:0007669"/>
    <property type="project" value="InterPro"/>
</dbReference>